<proteinExistence type="predicted"/>
<comment type="caution">
    <text evidence="1">The sequence shown here is derived from an EMBL/GenBank/DDBJ whole genome shotgun (WGS) entry which is preliminary data.</text>
</comment>
<dbReference type="PROSITE" id="PS51257">
    <property type="entry name" value="PROKAR_LIPOPROTEIN"/>
    <property type="match status" value="1"/>
</dbReference>
<name>A0A3D8GU40_9BACI</name>
<evidence type="ECO:0000313" key="1">
    <source>
        <dbReference type="EMBL" id="RDU37872.1"/>
    </source>
</evidence>
<evidence type="ECO:0008006" key="3">
    <source>
        <dbReference type="Google" id="ProtNLM"/>
    </source>
</evidence>
<dbReference type="RefSeq" id="WP_115451542.1">
    <property type="nucleotide sequence ID" value="NZ_QNQT01000002.1"/>
</dbReference>
<dbReference type="AlphaFoldDB" id="A0A3D8GU40"/>
<organism evidence="1 2">
    <name type="scientific">Neobacillus piezotolerans</name>
    <dbReference type="NCBI Taxonomy" id="2259171"/>
    <lineage>
        <taxon>Bacteria</taxon>
        <taxon>Bacillati</taxon>
        <taxon>Bacillota</taxon>
        <taxon>Bacilli</taxon>
        <taxon>Bacillales</taxon>
        <taxon>Bacillaceae</taxon>
        <taxon>Neobacillus</taxon>
    </lineage>
</organism>
<keyword evidence="2" id="KW-1185">Reference proteome</keyword>
<gene>
    <name evidence="1" type="ORF">DRW41_08635</name>
</gene>
<sequence length="332" mass="38514">MRVKRKMSLMMIILSLILGCESKEDGPKAKNVDNTGKNQNSKIVKKPRLRCNPCLWSPEEWGEQSDQAFPEEGQFWATDKPKKLERVAFGELNHIPLNIKVSIKQFKVHTELPTIPKELPVYMQGSYPSRHKELLKSFTPYHEVLDYHPSYSGIYFAGIDPITEKLDEPQQHDIENKAKEVLGKLLMPDSSPSTVQHNDGSWTVTFYRYINGYKVYVDKPIRIGFDKEGRVVSIAGRRKPIIEESYYPTRSPNEAIEDLLKGKWLLLDAYEFFPEFNRETDQFVITDIEIAYHEQQPFTSRQVMQPYYVFKNKEGQALYVPAIADPYTEVLN</sequence>
<accession>A0A3D8GU40</accession>
<dbReference type="EMBL" id="QNQT01000002">
    <property type="protein sequence ID" value="RDU37872.1"/>
    <property type="molecule type" value="Genomic_DNA"/>
</dbReference>
<evidence type="ECO:0000313" key="2">
    <source>
        <dbReference type="Proteomes" id="UP000257144"/>
    </source>
</evidence>
<dbReference type="Proteomes" id="UP000257144">
    <property type="component" value="Unassembled WGS sequence"/>
</dbReference>
<protein>
    <recommendedName>
        <fullName evidence="3">Lipoprotein</fullName>
    </recommendedName>
</protein>
<reference evidence="1 2" key="1">
    <citation type="submission" date="2018-07" db="EMBL/GenBank/DDBJ databases">
        <title>Bacillus sp. YLB-04 draft genome sequence.</title>
        <authorList>
            <person name="Yu L."/>
            <person name="Tang X."/>
        </authorList>
    </citation>
    <scope>NUCLEOTIDE SEQUENCE [LARGE SCALE GENOMIC DNA]</scope>
    <source>
        <strain evidence="1 2">YLB-04</strain>
    </source>
</reference>